<dbReference type="AlphaFoldDB" id="A0A177DEP1"/>
<reference evidence="3 4" key="1">
    <citation type="submission" date="2016-05" db="EMBL/GenBank/DDBJ databases">
        <title>Comparative analysis of secretome profiles of manganese(II)-oxidizing ascomycete fungi.</title>
        <authorList>
            <consortium name="DOE Joint Genome Institute"/>
            <person name="Zeiner C.A."/>
            <person name="Purvine S.O."/>
            <person name="Zink E.M."/>
            <person name="Wu S."/>
            <person name="Pasa-Tolic L."/>
            <person name="Chaput D.L."/>
            <person name="Haridas S."/>
            <person name="Grigoriev I.V."/>
            <person name="Santelli C.M."/>
            <person name="Hansel C.M."/>
        </authorList>
    </citation>
    <scope>NUCLEOTIDE SEQUENCE [LARGE SCALE GENOMIC DNA]</scope>
    <source>
        <strain evidence="3 4">SRC1lrK2f</strain>
    </source>
</reference>
<dbReference type="VEuPathDB" id="FungiDB:CC77DRAFT_1064230"/>
<dbReference type="PANTHER" id="PTHR33112:SF1">
    <property type="entry name" value="HETEROKARYON INCOMPATIBILITY DOMAIN-CONTAINING PROTEIN"/>
    <property type="match status" value="1"/>
</dbReference>
<evidence type="ECO:0000313" key="4">
    <source>
        <dbReference type="Proteomes" id="UP000077248"/>
    </source>
</evidence>
<dbReference type="PANTHER" id="PTHR33112">
    <property type="entry name" value="DOMAIN PROTEIN, PUTATIVE-RELATED"/>
    <property type="match status" value="1"/>
</dbReference>
<evidence type="ECO:0000256" key="1">
    <source>
        <dbReference type="SAM" id="MobiDB-lite"/>
    </source>
</evidence>
<dbReference type="RefSeq" id="XP_018383033.1">
    <property type="nucleotide sequence ID" value="XM_018528701.1"/>
</dbReference>
<dbReference type="EMBL" id="KV441486">
    <property type="protein sequence ID" value="OAG17612.1"/>
    <property type="molecule type" value="Genomic_DNA"/>
</dbReference>
<keyword evidence="4" id="KW-1185">Reference proteome</keyword>
<sequence length="680" mass="77938">MGIMEQPPDRTYSHAESGSPGGNSKASNEIVETEVMRAKLRRTYADYRRIYPQGNLCQRCAGINWTNLLSNYNDEWNLLDLFSVPETIQELSASPCPLCRLMSSDQMFGNGTLSVYDAYNDVLYLEHHDEHSWNRYALCLELRSGDLHRKYILQNVCTSTQFYLLRKLDSEVIDYEILRHWLRYCKFHHTKCTQTYDSIIPGLRVIDCTTETVVYAPEDATFHYVALSYVWGGTKSSGKDQDEFPATIRDAITVTIRLGYRYLWVDQYCINESSEGYKQAQIQLMGRIYAEAELVIIAAAGSSSSYGLPGVGVKAREAQGRVRLENNVELIEMNEPDRELDMSAWAQRGWTHQEGYLATRSLVFTDKEVLYVCNQGAWQESVQRPAMEDDGQCWVMANACFHIRALPPYNSHAPVYFFLDNYSGRKLSYDSDILNACIGVLNKFVGHHHFWGMVTPRLDPERCLPLCLEWRSRIPGTRREAFPSWSWVATASPKMIPSCGWGDHNEGYVAHIRTNDGRWLSPEEQTESRCDPLPMNFGPTLRLQAMLYTALLSTNTMYGAPDSRPVVIFQATDGDGSEFEVVFKLWLDTELIESDLKNTVKAILVSGSTREDRDIESYSLGPAFMILQAVGHHYKRIGITGYEYRCWILEKRTRKVRMKDDNDILSYEICRGIEETVYIE</sequence>
<accession>A0A177DEP1</accession>
<dbReference type="InterPro" id="IPR010730">
    <property type="entry name" value="HET"/>
</dbReference>
<dbReference type="Pfam" id="PF06985">
    <property type="entry name" value="HET"/>
    <property type="match status" value="1"/>
</dbReference>
<organism evidence="3 4">
    <name type="scientific">Alternaria alternata</name>
    <name type="common">Alternaria rot fungus</name>
    <name type="synonym">Torula alternata</name>
    <dbReference type="NCBI Taxonomy" id="5599"/>
    <lineage>
        <taxon>Eukaryota</taxon>
        <taxon>Fungi</taxon>
        <taxon>Dikarya</taxon>
        <taxon>Ascomycota</taxon>
        <taxon>Pezizomycotina</taxon>
        <taxon>Dothideomycetes</taxon>
        <taxon>Pleosporomycetidae</taxon>
        <taxon>Pleosporales</taxon>
        <taxon>Pleosporineae</taxon>
        <taxon>Pleosporaceae</taxon>
        <taxon>Alternaria</taxon>
        <taxon>Alternaria sect. Alternaria</taxon>
        <taxon>Alternaria alternata complex</taxon>
    </lineage>
</organism>
<gene>
    <name evidence="3" type="ORF">CC77DRAFT_1064230</name>
</gene>
<dbReference type="GeneID" id="29114295"/>
<evidence type="ECO:0000259" key="2">
    <source>
        <dbReference type="Pfam" id="PF06985"/>
    </source>
</evidence>
<dbReference type="STRING" id="5599.A0A177DEP1"/>
<proteinExistence type="predicted"/>
<dbReference type="KEGG" id="aalt:CC77DRAFT_1064230"/>
<dbReference type="Proteomes" id="UP000077248">
    <property type="component" value="Unassembled WGS sequence"/>
</dbReference>
<evidence type="ECO:0000313" key="3">
    <source>
        <dbReference type="EMBL" id="OAG17612.1"/>
    </source>
</evidence>
<feature type="region of interest" description="Disordered" evidence="1">
    <location>
        <begin position="1"/>
        <end position="28"/>
    </location>
</feature>
<name>A0A177DEP1_ALTAL</name>
<protein>
    <submittedName>
        <fullName evidence="3">HET-domain-containing protein</fullName>
    </submittedName>
</protein>
<feature type="domain" description="Heterokaryon incompatibility" evidence="2">
    <location>
        <begin position="224"/>
        <end position="354"/>
    </location>
</feature>